<evidence type="ECO:0000259" key="1">
    <source>
        <dbReference type="PROSITE" id="PS51833"/>
    </source>
</evidence>
<comment type="caution">
    <text evidence="2">The sequence shown here is derived from an EMBL/GenBank/DDBJ whole genome shotgun (WGS) entry which is preliminary data.</text>
</comment>
<dbReference type="InterPro" id="IPR052340">
    <property type="entry name" value="RNase_Y/CdgJ"/>
</dbReference>
<dbReference type="PANTHER" id="PTHR33525:SF3">
    <property type="entry name" value="RIBONUCLEASE Y"/>
    <property type="match status" value="1"/>
</dbReference>
<dbReference type="Pfam" id="PF08668">
    <property type="entry name" value="HDOD"/>
    <property type="match status" value="1"/>
</dbReference>
<dbReference type="EMBL" id="BSDR01000001">
    <property type="protein sequence ID" value="GLI34011.1"/>
    <property type="molecule type" value="Genomic_DNA"/>
</dbReference>
<dbReference type="SUPFAM" id="SSF109604">
    <property type="entry name" value="HD-domain/PDEase-like"/>
    <property type="match status" value="1"/>
</dbReference>
<organism evidence="2 3">
    <name type="scientific">Desulforhabdus amnigena</name>
    <dbReference type="NCBI Taxonomy" id="40218"/>
    <lineage>
        <taxon>Bacteria</taxon>
        <taxon>Pseudomonadati</taxon>
        <taxon>Thermodesulfobacteriota</taxon>
        <taxon>Syntrophobacteria</taxon>
        <taxon>Syntrophobacterales</taxon>
        <taxon>Syntrophobacteraceae</taxon>
        <taxon>Desulforhabdus</taxon>
    </lineage>
</organism>
<dbReference type="CDD" id="cd00077">
    <property type="entry name" value="HDc"/>
    <property type="match status" value="1"/>
</dbReference>
<feature type="domain" description="HDOD" evidence="1">
    <location>
        <begin position="21"/>
        <end position="216"/>
    </location>
</feature>
<sequence>MALPQLDEKEIRYRIFQINDFPPMPISLERLLEVIQNEVASIKELESIVQYDQTLSAKIMRIANSSYYGFRGKISTLARAMVLMGFEEVRSICLCTLLREMISGKMPLKARERETFWKHALVVGRVAALISQKRPWISKAEAYTLGLLHDLGQVIMAAYLSDHYHFILKLSKMRNIPMWCAESAYEVTHTVVGRWLAVKWGLPEVFQRVLEFHHAPEGAPSYKSEVKMIYLADVLSNSREYPEFLNDDVTLFYCSDLCVTEEEWEEYREELDAIWSEVDQIWNLLK</sequence>
<dbReference type="AlphaFoldDB" id="A0A9W6FTS3"/>
<accession>A0A9W6FTS3</accession>
<dbReference type="Gene3D" id="1.10.3210.10">
    <property type="entry name" value="Hypothetical protein af1432"/>
    <property type="match status" value="1"/>
</dbReference>
<reference evidence="2" key="1">
    <citation type="submission" date="2022-12" db="EMBL/GenBank/DDBJ databases">
        <title>Reference genome sequencing for broad-spectrum identification of bacterial and archaeal isolates by mass spectrometry.</title>
        <authorList>
            <person name="Sekiguchi Y."/>
            <person name="Tourlousse D.M."/>
        </authorList>
    </citation>
    <scope>NUCLEOTIDE SEQUENCE</scope>
    <source>
        <strain evidence="2">ASRB1</strain>
    </source>
</reference>
<dbReference type="RefSeq" id="WP_281793284.1">
    <property type="nucleotide sequence ID" value="NZ_BSDR01000001.1"/>
</dbReference>
<keyword evidence="3" id="KW-1185">Reference proteome</keyword>
<proteinExistence type="predicted"/>
<dbReference type="InterPro" id="IPR003607">
    <property type="entry name" value="HD/PDEase_dom"/>
</dbReference>
<dbReference type="PROSITE" id="PS51833">
    <property type="entry name" value="HDOD"/>
    <property type="match status" value="1"/>
</dbReference>
<dbReference type="SMART" id="SM00471">
    <property type="entry name" value="HDc"/>
    <property type="match status" value="1"/>
</dbReference>
<gene>
    <name evidence="2" type="ORF">DAMNIGENAA_14440</name>
</gene>
<protein>
    <submittedName>
        <fullName evidence="2">HD family phosphohydrolase</fullName>
    </submittedName>
</protein>
<name>A0A9W6FTS3_9BACT</name>
<dbReference type="InterPro" id="IPR013976">
    <property type="entry name" value="HDOD"/>
</dbReference>
<dbReference type="Proteomes" id="UP001144372">
    <property type="component" value="Unassembled WGS sequence"/>
</dbReference>
<evidence type="ECO:0000313" key="3">
    <source>
        <dbReference type="Proteomes" id="UP001144372"/>
    </source>
</evidence>
<dbReference type="PANTHER" id="PTHR33525">
    <property type="match status" value="1"/>
</dbReference>
<evidence type="ECO:0000313" key="2">
    <source>
        <dbReference type="EMBL" id="GLI34011.1"/>
    </source>
</evidence>